<dbReference type="GO" id="GO:0016787">
    <property type="term" value="F:hydrolase activity"/>
    <property type="evidence" value="ECO:0007669"/>
    <property type="project" value="UniProtKB-KW"/>
</dbReference>
<dbReference type="GO" id="GO:0016831">
    <property type="term" value="F:carboxy-lyase activity"/>
    <property type="evidence" value="ECO:0007669"/>
    <property type="project" value="InterPro"/>
</dbReference>
<dbReference type="AlphaFoldDB" id="A0A5K7ZGY8"/>
<protein>
    <submittedName>
        <fullName evidence="3">Amidohydrolase</fullName>
    </submittedName>
</protein>
<keyword evidence="3" id="KW-0378">Hydrolase</keyword>
<dbReference type="InterPro" id="IPR032466">
    <property type="entry name" value="Metal_Hydrolase"/>
</dbReference>
<dbReference type="GO" id="GO:0005737">
    <property type="term" value="C:cytoplasm"/>
    <property type="evidence" value="ECO:0007669"/>
    <property type="project" value="TreeGrafter"/>
</dbReference>
<dbReference type="PANTHER" id="PTHR21240">
    <property type="entry name" value="2-AMINO-3-CARBOXYLMUCONATE-6-SEMIALDEHYDE DECARBOXYLASE"/>
    <property type="match status" value="1"/>
</dbReference>
<dbReference type="RefSeq" id="WP_173179281.1">
    <property type="nucleotide sequence ID" value="NZ_AP021876.1"/>
</dbReference>
<dbReference type="CDD" id="cd01292">
    <property type="entry name" value="metallo-dependent_hydrolases"/>
    <property type="match status" value="1"/>
</dbReference>
<name>A0A5K7ZGY8_9BACT</name>
<dbReference type="PANTHER" id="PTHR21240:SF28">
    <property type="entry name" value="ISO-OROTATE DECARBOXYLASE (EUROFUNG)"/>
    <property type="match status" value="1"/>
</dbReference>
<feature type="domain" description="Amidohydrolase-related" evidence="2">
    <location>
        <begin position="3"/>
        <end position="260"/>
    </location>
</feature>
<gene>
    <name evidence="3" type="ORF">DSCO28_20340</name>
</gene>
<dbReference type="InterPro" id="IPR032465">
    <property type="entry name" value="ACMSD"/>
</dbReference>
<keyword evidence="1" id="KW-0456">Lyase</keyword>
<sequence length="267" mass="30504">MFIDSHAHIFPRRKAPLVLQDLLQRGNIPHYTNGMLDGLIRSMESAGIGLSLISRITTKKRNVNAVNRWLLNCRRPNVLPLATVHPDFPVTPDYLNTLRTQGFKGIKLHPDYQGFYVDDPRMYPFYDAAQQVRIPVLFHAGLDRGLPPPVHAMPKRLLKIHRQFPQMVMILAHMGGEDNYEETETCLLGEDVYLDTAFVLRIMETETLKRFFRKHPIERILFGSDSPFTDQAAELNYLLDLPFLTATEKEKIAGGNAADLMLGPRKK</sequence>
<proteinExistence type="predicted"/>
<dbReference type="Gene3D" id="3.20.20.140">
    <property type="entry name" value="Metal-dependent hydrolases"/>
    <property type="match status" value="1"/>
</dbReference>
<dbReference type="Proteomes" id="UP000425960">
    <property type="component" value="Chromosome"/>
</dbReference>
<dbReference type="EMBL" id="AP021876">
    <property type="protein sequence ID" value="BBO81468.1"/>
    <property type="molecule type" value="Genomic_DNA"/>
</dbReference>
<dbReference type="InterPro" id="IPR006680">
    <property type="entry name" value="Amidohydro-rel"/>
</dbReference>
<organism evidence="3 4">
    <name type="scientific">Desulfosarcina ovata subsp. sediminis</name>
    <dbReference type="NCBI Taxonomy" id="885957"/>
    <lineage>
        <taxon>Bacteria</taxon>
        <taxon>Pseudomonadati</taxon>
        <taxon>Thermodesulfobacteriota</taxon>
        <taxon>Desulfobacteria</taxon>
        <taxon>Desulfobacterales</taxon>
        <taxon>Desulfosarcinaceae</taxon>
        <taxon>Desulfosarcina</taxon>
    </lineage>
</organism>
<accession>A0A5K7ZGY8</accession>
<evidence type="ECO:0000313" key="4">
    <source>
        <dbReference type="Proteomes" id="UP000425960"/>
    </source>
</evidence>
<dbReference type="KEGG" id="dov:DSCO28_20340"/>
<reference evidence="3 4" key="1">
    <citation type="submission" date="2019-11" db="EMBL/GenBank/DDBJ databases">
        <title>Comparative genomics of hydrocarbon-degrading Desulfosarcina strains.</title>
        <authorList>
            <person name="Watanabe M."/>
            <person name="Kojima H."/>
            <person name="Fukui M."/>
        </authorList>
    </citation>
    <scope>NUCLEOTIDE SEQUENCE [LARGE SCALE GENOMIC DNA]</scope>
    <source>
        <strain evidence="3 4">28bB2T</strain>
    </source>
</reference>
<dbReference type="Pfam" id="PF04909">
    <property type="entry name" value="Amidohydro_2"/>
    <property type="match status" value="1"/>
</dbReference>
<dbReference type="SUPFAM" id="SSF51556">
    <property type="entry name" value="Metallo-dependent hydrolases"/>
    <property type="match status" value="1"/>
</dbReference>
<evidence type="ECO:0000256" key="1">
    <source>
        <dbReference type="ARBA" id="ARBA00023239"/>
    </source>
</evidence>
<evidence type="ECO:0000259" key="2">
    <source>
        <dbReference type="Pfam" id="PF04909"/>
    </source>
</evidence>
<evidence type="ECO:0000313" key="3">
    <source>
        <dbReference type="EMBL" id="BBO81468.1"/>
    </source>
</evidence>
<dbReference type="GO" id="GO:0019748">
    <property type="term" value="P:secondary metabolic process"/>
    <property type="evidence" value="ECO:0007669"/>
    <property type="project" value="TreeGrafter"/>
</dbReference>